<feature type="region of interest" description="Disordered" evidence="1">
    <location>
        <begin position="257"/>
        <end position="278"/>
    </location>
</feature>
<keyword evidence="3" id="KW-1185">Reference proteome</keyword>
<dbReference type="InParanoid" id="A0A078A3Z9"/>
<feature type="compositionally biased region" description="Polar residues" evidence="1">
    <location>
        <begin position="266"/>
        <end position="278"/>
    </location>
</feature>
<evidence type="ECO:0000313" key="2">
    <source>
        <dbReference type="EMBL" id="CDW75489.1"/>
    </source>
</evidence>
<dbReference type="AlphaFoldDB" id="A0A078A3Z9"/>
<name>A0A078A3Z9_STYLE</name>
<dbReference type="EMBL" id="CCKQ01004336">
    <property type="protein sequence ID" value="CDW75489.1"/>
    <property type="molecule type" value="Genomic_DNA"/>
</dbReference>
<organism evidence="2 3">
    <name type="scientific">Stylonychia lemnae</name>
    <name type="common">Ciliate</name>
    <dbReference type="NCBI Taxonomy" id="5949"/>
    <lineage>
        <taxon>Eukaryota</taxon>
        <taxon>Sar</taxon>
        <taxon>Alveolata</taxon>
        <taxon>Ciliophora</taxon>
        <taxon>Intramacronucleata</taxon>
        <taxon>Spirotrichea</taxon>
        <taxon>Stichotrichia</taxon>
        <taxon>Sporadotrichida</taxon>
        <taxon>Oxytrichidae</taxon>
        <taxon>Stylonychinae</taxon>
        <taxon>Stylonychia</taxon>
    </lineage>
</organism>
<gene>
    <name evidence="2" type="primary">Contig6502.g6957</name>
    <name evidence="2" type="ORF">STYLEM_4479</name>
</gene>
<proteinExistence type="predicted"/>
<sequence>MEEKKDIQQKQIPNNFYSQFSIFGLDTAQQFKQYQLQTNFHAKLLHSLDEGLKFQEQLDALYTPIIKQQTKYLRSGRIVDEYALSQKDELALKVMAEQQVQNENILKFEFKNCNLNGRLILQIVPPQEGGVNYKQQYEKLQIANLALLDEIKRLDSDNKQIKYKFDNESGNDFHKRGYSNPPFQLSNPYNPNPFFTTREPFQTNRGVEQAGLYDQRSLTKQHLKQFDTLNTQNQNGQINQNQLSNRESLSTSQIRTLNPQVKPPSSVGTSEYDQQFSGNIPYDKRKRYRRTANEIERRFVCWCGKSYGSEGSLNQHKKLKSHFDNNSGINS</sequence>
<dbReference type="OrthoDB" id="21530at2759"/>
<evidence type="ECO:0000256" key="1">
    <source>
        <dbReference type="SAM" id="MobiDB-lite"/>
    </source>
</evidence>
<reference evidence="2 3" key="1">
    <citation type="submission" date="2014-06" db="EMBL/GenBank/DDBJ databases">
        <authorList>
            <person name="Swart Estienne"/>
        </authorList>
    </citation>
    <scope>NUCLEOTIDE SEQUENCE [LARGE SCALE GENOMIC DNA]</scope>
    <source>
        <strain evidence="2 3">130c</strain>
    </source>
</reference>
<accession>A0A078A3Z9</accession>
<dbReference type="Proteomes" id="UP000039865">
    <property type="component" value="Unassembled WGS sequence"/>
</dbReference>
<evidence type="ECO:0000313" key="3">
    <source>
        <dbReference type="Proteomes" id="UP000039865"/>
    </source>
</evidence>
<protein>
    <submittedName>
        <fullName evidence="2">Uncharacterized protein</fullName>
    </submittedName>
</protein>